<evidence type="ECO:0000256" key="5">
    <source>
        <dbReference type="ARBA" id="ARBA00037590"/>
    </source>
</evidence>
<keyword evidence="10" id="KW-1185">Reference proteome</keyword>
<evidence type="ECO:0000259" key="8">
    <source>
        <dbReference type="Pfam" id="PF00849"/>
    </source>
</evidence>
<dbReference type="EC" id="5.4.99.-" evidence="7"/>
<dbReference type="NCBIfam" id="TIGR00093">
    <property type="entry name" value="pseudouridine synthase"/>
    <property type="match status" value="1"/>
</dbReference>
<dbReference type="SUPFAM" id="SSF55120">
    <property type="entry name" value="Pseudouridine synthase"/>
    <property type="match status" value="1"/>
</dbReference>
<dbReference type="Pfam" id="PF00849">
    <property type="entry name" value="PseudoU_synth_2"/>
    <property type="match status" value="1"/>
</dbReference>
<dbReference type="InterPro" id="IPR020103">
    <property type="entry name" value="PsdUridine_synth_cat_dom_sf"/>
</dbReference>
<dbReference type="Proteomes" id="UP000253940">
    <property type="component" value="Chromosome"/>
</dbReference>
<keyword evidence="2 6" id="KW-0694">RNA-binding</keyword>
<comment type="function">
    <text evidence="5">Responsible for synthesis of pseudouridine from uracil-516 in 16S ribosomal RNA.</text>
</comment>
<reference evidence="9 10" key="1">
    <citation type="submission" date="2018-07" db="EMBL/GenBank/DDBJ databases">
        <title>Genome sequencing of Moraxellaceae gen. HYN0046.</title>
        <authorList>
            <person name="Kim M."/>
            <person name="Yi H."/>
        </authorList>
    </citation>
    <scope>NUCLEOTIDE SEQUENCE [LARGE SCALE GENOMIC DNA]</scope>
    <source>
        <strain evidence="9 10">HYN0046</strain>
    </source>
</reference>
<dbReference type="InterPro" id="IPR006145">
    <property type="entry name" value="PsdUridine_synth_RsuA/RluA"/>
</dbReference>
<evidence type="ECO:0000256" key="4">
    <source>
        <dbReference type="ARBA" id="ARBA00036749"/>
    </source>
</evidence>
<dbReference type="Gene3D" id="3.30.70.1560">
    <property type="entry name" value="Alpha-L RNA-binding motif"/>
    <property type="match status" value="1"/>
</dbReference>
<comment type="catalytic activity">
    <reaction evidence="4">
        <text>uridine(516) in 16S rRNA = pseudouridine(516) in 16S rRNA</text>
        <dbReference type="Rhea" id="RHEA:38867"/>
        <dbReference type="Rhea" id="RHEA-COMP:10089"/>
        <dbReference type="Rhea" id="RHEA-COMP:10090"/>
        <dbReference type="ChEBI" id="CHEBI:65314"/>
        <dbReference type="ChEBI" id="CHEBI:65315"/>
        <dbReference type="EC" id="5.4.99.19"/>
    </reaction>
</comment>
<dbReference type="RefSeq" id="WP_114900671.1">
    <property type="nucleotide sequence ID" value="NZ_CP031222.1"/>
</dbReference>
<gene>
    <name evidence="9" type="ORF">HYN46_07475</name>
</gene>
<dbReference type="AlphaFoldDB" id="A0A345PBE8"/>
<sequence length="239" mass="27280">MQLEKIIQSQGFGSRKQCRLLIESGKVNVENTPCFDPKANFPIDHFEFSVMGKTWQYREKVYIAINKPQGFECSHTPQHHRSVFSLFPPQLIERGLQCVGRLDQDTTGLLLLTDDGAYLHALTHPRRHVPKRYRVTTSEPITPEQIAQLQSGVELMGEKSLLLADHCELEDSHILSLTIHQGIYHQVKRMIAAVGNHVIALHREQIGQFKLTDVEEGQWIYLDLLQQQAAKQILDPNSV</sequence>
<dbReference type="SUPFAM" id="SSF55174">
    <property type="entry name" value="Alpha-L RNA-binding motif"/>
    <property type="match status" value="1"/>
</dbReference>
<feature type="domain" description="Pseudouridine synthase RsuA/RluA-like" evidence="8">
    <location>
        <begin position="62"/>
        <end position="193"/>
    </location>
</feature>
<dbReference type="Gene3D" id="3.30.70.580">
    <property type="entry name" value="Pseudouridine synthase I, catalytic domain, N-terminal subdomain"/>
    <property type="match status" value="1"/>
</dbReference>
<dbReference type="GO" id="GO:0003723">
    <property type="term" value="F:RNA binding"/>
    <property type="evidence" value="ECO:0007669"/>
    <property type="project" value="UniProtKB-KW"/>
</dbReference>
<proteinExistence type="inferred from homology"/>
<dbReference type="CDD" id="cd02553">
    <property type="entry name" value="PseudoU_synth_RsuA"/>
    <property type="match status" value="1"/>
</dbReference>
<dbReference type="OrthoDB" id="9807213at2"/>
<dbReference type="GO" id="GO:0001522">
    <property type="term" value="P:pseudouridine synthesis"/>
    <property type="evidence" value="ECO:0007669"/>
    <property type="project" value="InterPro"/>
</dbReference>
<dbReference type="EMBL" id="CP031222">
    <property type="protein sequence ID" value="AXI04607.1"/>
    <property type="molecule type" value="Genomic_DNA"/>
</dbReference>
<dbReference type="InterPro" id="IPR042092">
    <property type="entry name" value="PsdUridine_s_RsuA/RluB/E/F_cat"/>
</dbReference>
<dbReference type="GO" id="GO:0160136">
    <property type="term" value="F:16S rRNA pseudouridine(516) synthase activity"/>
    <property type="evidence" value="ECO:0007669"/>
    <property type="project" value="UniProtKB-EC"/>
</dbReference>
<dbReference type="PROSITE" id="PS01149">
    <property type="entry name" value="PSI_RSU"/>
    <property type="match status" value="1"/>
</dbReference>
<dbReference type="PROSITE" id="PS50889">
    <property type="entry name" value="S4"/>
    <property type="match status" value="1"/>
</dbReference>
<evidence type="ECO:0000256" key="7">
    <source>
        <dbReference type="RuleBase" id="RU003887"/>
    </source>
</evidence>
<organism evidence="9 10">
    <name type="scientific">Aquirhabdus parva</name>
    <dbReference type="NCBI Taxonomy" id="2283318"/>
    <lineage>
        <taxon>Bacteria</taxon>
        <taxon>Pseudomonadati</taxon>
        <taxon>Pseudomonadota</taxon>
        <taxon>Gammaproteobacteria</taxon>
        <taxon>Moraxellales</taxon>
        <taxon>Moraxellaceae</taxon>
        <taxon>Aquirhabdus</taxon>
    </lineage>
</organism>
<evidence type="ECO:0000256" key="2">
    <source>
        <dbReference type="ARBA" id="ARBA00022884"/>
    </source>
</evidence>
<evidence type="ECO:0000313" key="10">
    <source>
        <dbReference type="Proteomes" id="UP000253940"/>
    </source>
</evidence>
<dbReference type="InterPro" id="IPR018496">
    <property type="entry name" value="PsdUridine_synth_RsuA/RluB_CS"/>
</dbReference>
<comment type="similarity">
    <text evidence="1 7">Belongs to the pseudouridine synthase RsuA family.</text>
</comment>
<dbReference type="PANTHER" id="PTHR47683:SF4">
    <property type="entry name" value="PSEUDOURIDINE SYNTHASE"/>
    <property type="match status" value="1"/>
</dbReference>
<dbReference type="InterPro" id="IPR020094">
    <property type="entry name" value="TruA/RsuA/RluB/E/F_N"/>
</dbReference>
<accession>A0A345PBE8</accession>
<evidence type="ECO:0000313" key="9">
    <source>
        <dbReference type="EMBL" id="AXI04607.1"/>
    </source>
</evidence>
<keyword evidence="3 7" id="KW-0413">Isomerase</keyword>
<evidence type="ECO:0000256" key="1">
    <source>
        <dbReference type="ARBA" id="ARBA00008348"/>
    </source>
</evidence>
<evidence type="ECO:0000256" key="6">
    <source>
        <dbReference type="PROSITE-ProRule" id="PRU00182"/>
    </source>
</evidence>
<dbReference type="Gene3D" id="3.10.290.10">
    <property type="entry name" value="RNA-binding S4 domain"/>
    <property type="match status" value="1"/>
</dbReference>
<name>A0A345PBE8_9GAMM</name>
<dbReference type="KEGG" id="mbah:HYN46_07475"/>
<dbReference type="GO" id="GO:0006364">
    <property type="term" value="P:rRNA processing"/>
    <property type="evidence" value="ECO:0007669"/>
    <property type="project" value="UniProtKB-ARBA"/>
</dbReference>
<dbReference type="PANTHER" id="PTHR47683">
    <property type="entry name" value="PSEUDOURIDINE SYNTHASE FAMILY PROTEIN-RELATED"/>
    <property type="match status" value="1"/>
</dbReference>
<dbReference type="InterPro" id="IPR036986">
    <property type="entry name" value="S4_RNA-bd_sf"/>
</dbReference>
<protein>
    <recommendedName>
        <fullName evidence="7">Pseudouridine synthase</fullName>
        <ecNumber evidence="7">5.4.99.-</ecNumber>
    </recommendedName>
</protein>
<evidence type="ECO:0000256" key="3">
    <source>
        <dbReference type="ARBA" id="ARBA00023235"/>
    </source>
</evidence>
<dbReference type="InterPro" id="IPR050343">
    <property type="entry name" value="RsuA_PseudoU_synthase"/>
</dbReference>
<dbReference type="InterPro" id="IPR000748">
    <property type="entry name" value="PsdUridine_synth_RsuA/RluB/E/F"/>
</dbReference>